<dbReference type="EMBL" id="REGN01007875">
    <property type="protein sequence ID" value="RNA05054.1"/>
    <property type="molecule type" value="Genomic_DNA"/>
</dbReference>
<evidence type="ECO:0000313" key="3">
    <source>
        <dbReference type="Proteomes" id="UP000276133"/>
    </source>
</evidence>
<name>A0A3M7Q1G8_BRAPC</name>
<dbReference type="Proteomes" id="UP000276133">
    <property type="component" value="Unassembled WGS sequence"/>
</dbReference>
<keyword evidence="3" id="KW-1185">Reference proteome</keyword>
<gene>
    <name evidence="2" type="ORF">BpHYR1_028195</name>
</gene>
<evidence type="ECO:0000256" key="1">
    <source>
        <dbReference type="SAM" id="MobiDB-lite"/>
    </source>
</evidence>
<proteinExistence type="predicted"/>
<feature type="compositionally biased region" description="Polar residues" evidence="1">
    <location>
        <begin position="33"/>
        <end position="47"/>
    </location>
</feature>
<feature type="region of interest" description="Disordered" evidence="1">
    <location>
        <begin position="24"/>
        <end position="49"/>
    </location>
</feature>
<sequence length="132" mass="14733">MTLAMPYNEGVPPMSCKCQNKKVKARPTPMPMNHTTNKNASNFQLRSSGPALPQGWSVKALELSSNRPTENMAKAQPRLPNILCRPYKSDRDAPRYCRVHVSTRVIAGALKNSPAKMNIKNTKKTLLTSLLW</sequence>
<evidence type="ECO:0000313" key="2">
    <source>
        <dbReference type="EMBL" id="RNA05054.1"/>
    </source>
</evidence>
<comment type="caution">
    <text evidence="2">The sequence shown here is derived from an EMBL/GenBank/DDBJ whole genome shotgun (WGS) entry which is preliminary data.</text>
</comment>
<accession>A0A3M7Q1G8</accession>
<organism evidence="2 3">
    <name type="scientific">Brachionus plicatilis</name>
    <name type="common">Marine rotifer</name>
    <name type="synonym">Brachionus muelleri</name>
    <dbReference type="NCBI Taxonomy" id="10195"/>
    <lineage>
        <taxon>Eukaryota</taxon>
        <taxon>Metazoa</taxon>
        <taxon>Spiralia</taxon>
        <taxon>Gnathifera</taxon>
        <taxon>Rotifera</taxon>
        <taxon>Eurotatoria</taxon>
        <taxon>Monogononta</taxon>
        <taxon>Pseudotrocha</taxon>
        <taxon>Ploima</taxon>
        <taxon>Brachionidae</taxon>
        <taxon>Brachionus</taxon>
    </lineage>
</organism>
<dbReference type="AlphaFoldDB" id="A0A3M7Q1G8"/>
<reference evidence="2 3" key="1">
    <citation type="journal article" date="2018" name="Sci. Rep.">
        <title>Genomic signatures of local adaptation to the degree of environmental predictability in rotifers.</title>
        <authorList>
            <person name="Franch-Gras L."/>
            <person name="Hahn C."/>
            <person name="Garcia-Roger E.M."/>
            <person name="Carmona M.J."/>
            <person name="Serra M."/>
            <person name="Gomez A."/>
        </authorList>
    </citation>
    <scope>NUCLEOTIDE SEQUENCE [LARGE SCALE GENOMIC DNA]</scope>
    <source>
        <strain evidence="2">HYR1</strain>
    </source>
</reference>
<protein>
    <submittedName>
        <fullName evidence="2">Uncharacterized protein</fullName>
    </submittedName>
</protein>